<dbReference type="Proteomes" id="UP000219338">
    <property type="component" value="Unassembled WGS sequence"/>
</dbReference>
<reference evidence="2" key="1">
    <citation type="journal article" date="2017" name="Nat. Ecol. Evol.">
        <title>Genome expansion and lineage-specific genetic innovations in the forest pathogenic fungi Armillaria.</title>
        <authorList>
            <person name="Sipos G."/>
            <person name="Prasanna A.N."/>
            <person name="Walter M.C."/>
            <person name="O'Connor E."/>
            <person name="Balint B."/>
            <person name="Krizsan K."/>
            <person name="Kiss B."/>
            <person name="Hess J."/>
            <person name="Varga T."/>
            <person name="Slot J."/>
            <person name="Riley R."/>
            <person name="Boka B."/>
            <person name="Rigling D."/>
            <person name="Barry K."/>
            <person name="Lee J."/>
            <person name="Mihaltcheva S."/>
            <person name="LaButti K."/>
            <person name="Lipzen A."/>
            <person name="Waldron R."/>
            <person name="Moloney N.M."/>
            <person name="Sperisen C."/>
            <person name="Kredics L."/>
            <person name="Vagvoelgyi C."/>
            <person name="Patrignani A."/>
            <person name="Fitzpatrick D."/>
            <person name="Nagy I."/>
            <person name="Doyle S."/>
            <person name="Anderson J.B."/>
            <person name="Grigoriev I.V."/>
            <person name="Gueldener U."/>
            <person name="Muensterkoetter M."/>
            <person name="Nagy L.G."/>
        </authorList>
    </citation>
    <scope>NUCLEOTIDE SEQUENCE [LARGE SCALE GENOMIC DNA]</scope>
    <source>
        <strain evidence="2">C18/9</strain>
    </source>
</reference>
<organism evidence="1 2">
    <name type="scientific">Armillaria ostoyae</name>
    <name type="common">Armillaria root rot fungus</name>
    <dbReference type="NCBI Taxonomy" id="47428"/>
    <lineage>
        <taxon>Eukaryota</taxon>
        <taxon>Fungi</taxon>
        <taxon>Dikarya</taxon>
        <taxon>Basidiomycota</taxon>
        <taxon>Agaricomycotina</taxon>
        <taxon>Agaricomycetes</taxon>
        <taxon>Agaricomycetidae</taxon>
        <taxon>Agaricales</taxon>
        <taxon>Marasmiineae</taxon>
        <taxon>Physalacriaceae</taxon>
        <taxon>Armillaria</taxon>
    </lineage>
</organism>
<evidence type="ECO:0000313" key="1">
    <source>
        <dbReference type="EMBL" id="SJL04145.1"/>
    </source>
</evidence>
<protein>
    <submittedName>
        <fullName evidence="1">Uncharacterized protein</fullName>
    </submittedName>
</protein>
<evidence type="ECO:0000313" key="2">
    <source>
        <dbReference type="Proteomes" id="UP000219338"/>
    </source>
</evidence>
<name>A0A284R609_ARMOS</name>
<dbReference type="OrthoDB" id="3041043at2759"/>
<gene>
    <name evidence="1" type="ORF">ARMOST_07505</name>
</gene>
<dbReference type="AlphaFoldDB" id="A0A284R609"/>
<accession>A0A284R609</accession>
<keyword evidence="2" id="KW-1185">Reference proteome</keyword>
<sequence>MARIPAPNPTLVKYRNRGFRYIRPGSAQYDRMFEPYKCRHVGDKHCWMVKLNSNAGNEDFYYPLLANTWRLINNTSRGGFWMDCGLLRSAFLEERYCISSSLLSSICSNSTMWMDKQLYDTIATLV</sequence>
<proteinExistence type="predicted"/>
<dbReference type="EMBL" id="FUEG01000004">
    <property type="protein sequence ID" value="SJL04145.1"/>
    <property type="molecule type" value="Genomic_DNA"/>
</dbReference>